<evidence type="ECO:0000313" key="3">
    <source>
        <dbReference type="EMBL" id="RNM40267.1"/>
    </source>
</evidence>
<organism evidence="3 5">
    <name type="scientific">Eggerthella sinensis</name>
    <dbReference type="NCBI Taxonomy" id="242230"/>
    <lineage>
        <taxon>Bacteria</taxon>
        <taxon>Bacillati</taxon>
        <taxon>Actinomycetota</taxon>
        <taxon>Coriobacteriia</taxon>
        <taxon>Eggerthellales</taxon>
        <taxon>Eggerthellaceae</taxon>
        <taxon>Eggerthella</taxon>
    </lineage>
</organism>
<evidence type="ECO:0000313" key="4">
    <source>
        <dbReference type="Proteomes" id="UP000253817"/>
    </source>
</evidence>
<protein>
    <submittedName>
        <fullName evidence="3">EbhA</fullName>
    </submittedName>
</protein>
<reference evidence="2 4" key="1">
    <citation type="journal article" date="2018" name="Elife">
        <title>Discovery and characterization of a prevalent human gut bacterial enzyme sufficient for the inactivation of a family of plant toxins.</title>
        <authorList>
            <person name="Koppel N."/>
            <person name="Bisanz J.E."/>
            <person name="Pandelia M.E."/>
            <person name="Turnbaugh P.J."/>
            <person name="Balskus E.P."/>
        </authorList>
    </citation>
    <scope>NUCLEOTIDE SEQUENCE [LARGE SCALE GENOMIC DNA]</scope>
    <source>
        <strain evidence="2 4">DSM 16107</strain>
    </source>
</reference>
<dbReference type="AlphaFoldDB" id="A0A3N0ITQ1"/>
<proteinExistence type="predicted"/>
<comment type="caution">
    <text evidence="3">The sequence shown here is derived from an EMBL/GenBank/DDBJ whole genome shotgun (WGS) entry which is preliminary data.</text>
</comment>
<gene>
    <name evidence="2" type="ORF">C1876_16835</name>
    <name evidence="3" type="ORF">DMP09_15040</name>
</gene>
<evidence type="ECO:0000313" key="5">
    <source>
        <dbReference type="Proteomes" id="UP000270112"/>
    </source>
</evidence>
<dbReference type="Proteomes" id="UP000270112">
    <property type="component" value="Unassembled WGS sequence"/>
</dbReference>
<keyword evidence="1" id="KW-0732">Signal</keyword>
<reference evidence="3" key="3">
    <citation type="journal article" date="2019" name="Microbiol. Resour. Announc.">
        <title>Draft Genome Sequences of Type Strains of Gordonibacter faecihominis, Paraeggerthella hongkongensis, Parvibacter caecicola,Slackia equolifaciens, Slackia faecicanis, and Slackia isoflavoniconvertens.</title>
        <authorList>
            <person name="Danylec N."/>
            <person name="Stoll D.A."/>
            <person name="Dotsch A."/>
            <person name="Huch M."/>
        </authorList>
    </citation>
    <scope>NUCLEOTIDE SEQUENCE</scope>
    <source>
        <strain evidence="3">DSM 16107</strain>
    </source>
</reference>
<reference evidence="5" key="2">
    <citation type="submission" date="2018-05" db="EMBL/GenBank/DDBJ databases">
        <title>Genome Sequencing of selected type strains of the family Eggerthellaceae.</title>
        <authorList>
            <person name="Danylec N."/>
            <person name="Stoll D.A."/>
            <person name="Doetsch A."/>
            <person name="Huch M."/>
        </authorList>
    </citation>
    <scope>NUCLEOTIDE SEQUENCE [LARGE SCALE GENOMIC DNA]</scope>
    <source>
        <strain evidence="5">DSM 16107</strain>
    </source>
</reference>
<feature type="chain" id="PRO_5038752263" evidence="1">
    <location>
        <begin position="23"/>
        <end position="278"/>
    </location>
</feature>
<name>A0A3N0ITQ1_9ACTN</name>
<accession>A0A3N0ITQ1</accession>
<dbReference type="EMBL" id="PPTT01000048">
    <property type="protein sequence ID" value="RDB63664.1"/>
    <property type="molecule type" value="Genomic_DNA"/>
</dbReference>
<dbReference type="EMBL" id="QICC01000093">
    <property type="protein sequence ID" value="RNM40267.1"/>
    <property type="molecule type" value="Genomic_DNA"/>
</dbReference>
<dbReference type="OrthoDB" id="3174731at2"/>
<dbReference type="RefSeq" id="WP_114547876.1">
    <property type="nucleotide sequence ID" value="NZ_PPTT01000048.1"/>
</dbReference>
<evidence type="ECO:0000313" key="2">
    <source>
        <dbReference type="EMBL" id="RDB63664.1"/>
    </source>
</evidence>
<keyword evidence="4" id="KW-1185">Reference proteome</keyword>
<feature type="signal peptide" evidence="1">
    <location>
        <begin position="1"/>
        <end position="22"/>
    </location>
</feature>
<evidence type="ECO:0000256" key="1">
    <source>
        <dbReference type="SAM" id="SignalP"/>
    </source>
</evidence>
<dbReference type="Proteomes" id="UP000253817">
    <property type="component" value="Unassembled WGS sequence"/>
</dbReference>
<dbReference type="PROSITE" id="PS51257">
    <property type="entry name" value="PROKAR_LIPOPROTEIN"/>
    <property type="match status" value="1"/>
</dbReference>
<sequence length="278" mass="29656">MKKGMKAAIVSAIAVAAVAATAGCWYFLFEKPHSEATATFNAAAEDIRSKNADLSSAIDKIQSVIDENETPLESATLSDAQTSVTTARAAMREIPEMPSGTDDIVEAAAELGKPLDYSEQIADLDDKKQALTNSVKQMKQVTNPAEAFIVERLQGIPTITGMAAVTEDHDPNGNLNKAGGYTTCVFFSDSQVDRSKIFEDSGDIIEVGTVGGGSIEVYSTADEAEKRRAYLSGFDGTILANGSHSVIGTVLVRTSNELTATQQNELEQQITNNLIELR</sequence>